<protein>
    <submittedName>
        <fullName evidence="1">Uncharacterized protein</fullName>
    </submittedName>
</protein>
<evidence type="ECO:0000313" key="1">
    <source>
        <dbReference type="EMBL" id="VDP47244.1"/>
    </source>
</evidence>
<name>A0A3P8EQJ8_9TREM</name>
<dbReference type="Proteomes" id="UP000269396">
    <property type="component" value="Unassembled WGS sequence"/>
</dbReference>
<accession>A0A3P8EQJ8</accession>
<proteinExistence type="predicted"/>
<organism evidence="1 2">
    <name type="scientific">Schistosoma mattheei</name>
    <dbReference type="NCBI Taxonomy" id="31246"/>
    <lineage>
        <taxon>Eukaryota</taxon>
        <taxon>Metazoa</taxon>
        <taxon>Spiralia</taxon>
        <taxon>Lophotrochozoa</taxon>
        <taxon>Platyhelminthes</taxon>
        <taxon>Trematoda</taxon>
        <taxon>Digenea</taxon>
        <taxon>Strigeidida</taxon>
        <taxon>Schistosomatoidea</taxon>
        <taxon>Schistosomatidae</taxon>
        <taxon>Schistosoma</taxon>
    </lineage>
</organism>
<dbReference type="EMBL" id="UZAL01029291">
    <property type="protein sequence ID" value="VDP47244.1"/>
    <property type="molecule type" value="Genomic_DNA"/>
</dbReference>
<sequence length="84" mass="9717">MLIRFDDDDETRLVFVKGIDSDAPIVFDCTDGKLRRNPWCFLPLPRRLVKLETNVRVTVVLSTSLKFNFEAESSVGFEINFESF</sequence>
<dbReference type="AlphaFoldDB" id="A0A3P8EQJ8"/>
<evidence type="ECO:0000313" key="2">
    <source>
        <dbReference type="Proteomes" id="UP000269396"/>
    </source>
</evidence>
<keyword evidence="2" id="KW-1185">Reference proteome</keyword>
<gene>
    <name evidence="1" type="ORF">SMTD_LOCUS8922</name>
</gene>
<reference evidence="1 2" key="1">
    <citation type="submission" date="2018-11" db="EMBL/GenBank/DDBJ databases">
        <authorList>
            <consortium name="Pathogen Informatics"/>
        </authorList>
    </citation>
    <scope>NUCLEOTIDE SEQUENCE [LARGE SCALE GENOMIC DNA]</scope>
    <source>
        <strain>Denwood</strain>
        <strain evidence="2">Zambia</strain>
    </source>
</reference>